<reference evidence="1 2" key="1">
    <citation type="submission" date="2021-06" db="EMBL/GenBank/DDBJ databases">
        <authorList>
            <person name="Palmer J.M."/>
        </authorList>
    </citation>
    <scope>NUCLEOTIDE SEQUENCE [LARGE SCALE GENOMIC DNA]</scope>
    <source>
        <strain evidence="1 2">AS_MEX2019</strain>
        <tissue evidence="1">Muscle</tissue>
    </source>
</reference>
<dbReference type="EMBL" id="JAHRIP010011871">
    <property type="protein sequence ID" value="MEQ2284797.1"/>
    <property type="molecule type" value="Genomic_DNA"/>
</dbReference>
<keyword evidence="2" id="KW-1185">Reference proteome</keyword>
<evidence type="ECO:0000313" key="1">
    <source>
        <dbReference type="EMBL" id="MEQ2284797.1"/>
    </source>
</evidence>
<proteinExistence type="predicted"/>
<sequence>MTRSGNMSLKHTTVVFKQDRITFRNLLPLLEASSWTIAGQNRKNQASRPGFISPKAGFTGFGCRLIKETPGPSSGKRNWKIFMVKKHKTHIYREKLKAQYATTTEI</sequence>
<organism evidence="1 2">
    <name type="scientific">Ameca splendens</name>
    <dbReference type="NCBI Taxonomy" id="208324"/>
    <lineage>
        <taxon>Eukaryota</taxon>
        <taxon>Metazoa</taxon>
        <taxon>Chordata</taxon>
        <taxon>Craniata</taxon>
        <taxon>Vertebrata</taxon>
        <taxon>Euteleostomi</taxon>
        <taxon>Actinopterygii</taxon>
        <taxon>Neopterygii</taxon>
        <taxon>Teleostei</taxon>
        <taxon>Neoteleostei</taxon>
        <taxon>Acanthomorphata</taxon>
        <taxon>Ovalentaria</taxon>
        <taxon>Atherinomorphae</taxon>
        <taxon>Cyprinodontiformes</taxon>
        <taxon>Goodeidae</taxon>
        <taxon>Ameca</taxon>
    </lineage>
</organism>
<protein>
    <submittedName>
        <fullName evidence="1">Uncharacterized protein</fullName>
    </submittedName>
</protein>
<comment type="caution">
    <text evidence="1">The sequence shown here is derived from an EMBL/GenBank/DDBJ whole genome shotgun (WGS) entry which is preliminary data.</text>
</comment>
<evidence type="ECO:0000313" key="2">
    <source>
        <dbReference type="Proteomes" id="UP001469553"/>
    </source>
</evidence>
<gene>
    <name evidence="1" type="ORF">AMECASPLE_025223</name>
</gene>
<name>A0ABV0XTP3_9TELE</name>
<accession>A0ABV0XTP3</accession>
<dbReference type="Proteomes" id="UP001469553">
    <property type="component" value="Unassembled WGS sequence"/>
</dbReference>